<gene>
    <name evidence="1" type="primary">ORF197</name>
</gene>
<sequence>MFNHYMLMNYRVCNCNKLYYSEYIKNLYIVSISICSYIGLYISQQNKYLKSQIYRFYWIFKKKYKLLIYDIYWSLEVNKQMYNRLIYECKHLLYKKDSLQRLRLNNHIHLKQFIQKLFDLLTIFFEYYNILVSFKIVKKMYKLFSNILYYWYKKKYKKIYRLKLYNNWNSKFFVNYINNIRVNLLYITFLKQINR</sequence>
<reference evidence="1" key="1">
    <citation type="journal article" date="2019" name="Mitochondrial DNA Part B Resour">
        <title>The complete plastid genome and phylogenetic analysis of Gracilaria spinulosa.</title>
        <authorList>
            <person name="Liu T."/>
            <person name="Tang X."/>
            <person name="Jia X."/>
            <person name="Wu X."/>
            <person name="Huang M."/>
            <person name="Zeng J."/>
            <person name="Chen W."/>
        </authorList>
    </citation>
    <scope>NUCLEOTIDE SEQUENCE</scope>
</reference>
<keyword evidence="1" id="KW-0934">Plastid</keyword>
<accession>A0A6C0A987</accession>
<organism evidence="1">
    <name type="scientific">Gracilaria spinulosa</name>
    <dbReference type="NCBI Taxonomy" id="172972"/>
    <lineage>
        <taxon>Eukaryota</taxon>
        <taxon>Rhodophyta</taxon>
        <taxon>Florideophyceae</taxon>
        <taxon>Rhodymeniophycidae</taxon>
        <taxon>Gracilariales</taxon>
        <taxon>Gracilariaceae</taxon>
        <taxon>Gracilaria</taxon>
    </lineage>
</organism>
<dbReference type="RefSeq" id="YP_009732150.1">
    <property type="nucleotide sequence ID" value="NC_046042.1"/>
</dbReference>
<proteinExistence type="predicted"/>
<dbReference type="EMBL" id="MN053319">
    <property type="protein sequence ID" value="QHS70727.1"/>
    <property type="molecule type" value="Genomic_DNA"/>
</dbReference>
<dbReference type="GeneID" id="44152174"/>
<protein>
    <submittedName>
        <fullName evidence="1">Uncharacterized protein</fullName>
    </submittedName>
</protein>
<geneLocation type="plastid" evidence="1"/>
<dbReference type="AlphaFoldDB" id="A0A6C0A987"/>
<name>A0A6C0A987_9FLOR</name>
<evidence type="ECO:0000313" key="1">
    <source>
        <dbReference type="EMBL" id="QHS70727.1"/>
    </source>
</evidence>